<dbReference type="Gene3D" id="3.40.190.10">
    <property type="entry name" value="Periplasmic binding protein-like II"/>
    <property type="match status" value="2"/>
</dbReference>
<dbReference type="AlphaFoldDB" id="A0ABD5QKL4"/>
<dbReference type="Gene3D" id="3.10.105.10">
    <property type="entry name" value="Dipeptide-binding Protein, Domain 3"/>
    <property type="match status" value="1"/>
</dbReference>
<evidence type="ECO:0000313" key="3">
    <source>
        <dbReference type="Proteomes" id="UP001595925"/>
    </source>
</evidence>
<dbReference type="PANTHER" id="PTHR30290">
    <property type="entry name" value="PERIPLASMIC BINDING COMPONENT OF ABC TRANSPORTER"/>
    <property type="match status" value="1"/>
</dbReference>
<evidence type="ECO:0000313" key="2">
    <source>
        <dbReference type="EMBL" id="MFC4990298.1"/>
    </source>
</evidence>
<dbReference type="EMBL" id="JBHSJG010000067">
    <property type="protein sequence ID" value="MFC4990298.1"/>
    <property type="molecule type" value="Genomic_DNA"/>
</dbReference>
<reference evidence="2 3" key="1">
    <citation type="journal article" date="2019" name="Int. J. Syst. Evol. Microbiol.">
        <title>The Global Catalogue of Microorganisms (GCM) 10K type strain sequencing project: providing services to taxonomists for standard genome sequencing and annotation.</title>
        <authorList>
            <consortium name="The Broad Institute Genomics Platform"/>
            <consortium name="The Broad Institute Genome Sequencing Center for Infectious Disease"/>
            <person name="Wu L."/>
            <person name="Ma J."/>
        </authorList>
    </citation>
    <scope>NUCLEOTIDE SEQUENCE [LARGE SCALE GENOMIC DNA]</scope>
    <source>
        <strain evidence="2 3">CGMCC 1.15824</strain>
    </source>
</reference>
<evidence type="ECO:0000259" key="1">
    <source>
        <dbReference type="Pfam" id="PF00496"/>
    </source>
</evidence>
<dbReference type="Pfam" id="PF00496">
    <property type="entry name" value="SBP_bac_5"/>
    <property type="match status" value="1"/>
</dbReference>
<proteinExistence type="predicted"/>
<name>A0ABD5QKL4_9EURY</name>
<dbReference type="Proteomes" id="UP001595925">
    <property type="component" value="Unassembled WGS sequence"/>
</dbReference>
<dbReference type="Gene3D" id="3.90.76.10">
    <property type="entry name" value="Dipeptide-binding Protein, Domain 1"/>
    <property type="match status" value="1"/>
</dbReference>
<protein>
    <submittedName>
        <fullName evidence="2">ABC transporter substrate-binding protein</fullName>
    </submittedName>
</protein>
<dbReference type="RefSeq" id="WP_224829853.1">
    <property type="nucleotide sequence ID" value="NZ_JAIVEF010000029.1"/>
</dbReference>
<organism evidence="2 3">
    <name type="scientific">Saliphagus infecundisoli</name>
    <dbReference type="NCBI Taxonomy" id="1849069"/>
    <lineage>
        <taxon>Archaea</taxon>
        <taxon>Methanobacteriati</taxon>
        <taxon>Methanobacteriota</taxon>
        <taxon>Stenosarchaea group</taxon>
        <taxon>Halobacteria</taxon>
        <taxon>Halobacteriales</taxon>
        <taxon>Natrialbaceae</taxon>
        <taxon>Saliphagus</taxon>
    </lineage>
</organism>
<feature type="domain" description="Solute-binding protein family 5" evidence="1">
    <location>
        <begin position="114"/>
        <end position="484"/>
    </location>
</feature>
<dbReference type="SUPFAM" id="SSF53850">
    <property type="entry name" value="Periplasmic binding protein-like II"/>
    <property type="match status" value="1"/>
</dbReference>
<keyword evidence="3" id="KW-1185">Reference proteome</keyword>
<accession>A0ABD5QKL4</accession>
<dbReference type="InterPro" id="IPR000914">
    <property type="entry name" value="SBP_5_dom"/>
</dbReference>
<gene>
    <name evidence="2" type="ORF">ACFPFO_21615</name>
</gene>
<comment type="caution">
    <text evidence="2">The sequence shown here is derived from an EMBL/GenBank/DDBJ whole genome shotgun (WGS) entry which is preliminary data.</text>
</comment>
<sequence>MSGEHHWQRAISRRRALALVGVGGSGAIAGCLGNGTDDEDEELLGETGLEPVLDDVDYNEDYEDEYQVLYPSAELNPFEDDHIFNPYHPKWNPGDLGQEFGFEYLAVYHTERGEYVPRIADDWSIDDDTLRTEVTLSEEYGWSTGEDITAHDFVTAYKLDGHLSLGIEEFVDIEEGVYADDDYTLVIEPVDEYSDLEKDLWMSQWAEANLTVSESQYGQFVEEFEDAGDDDEHESVQEDLLNYDVSWNEVLYSGPWIFAEANEEYADQVPNPEHPIAQDWNFFQRTGMYVDEEGIESGEVDWGDDSPELEDVPDKYGEGPLPYDGQSFAIIFGTEDEYIREYPEVRQALAYAVDIPHLTEVTATDGTPHDEYSTGIDSLYVEDYVEADALDAMANYAPQDTETAQDLLEPIGFELDGDEWLTPDGDIWNINFSVGEWFDTHSEIISNNLQEFGIDVDHYVSEMPNWESEVMEPLDFDMTVHLNYGMAREYHPYPDFNDVFNNRTMGLLTERTGIVEETVEVPEVGSPDGDTVTFDVPEELDAMLTADSEDELVDHATNLAWVHNQKLPAAVCFPWGGGHYWVNTDDWNFDLESEDWLTSNRLTHYLLQNGIEPV</sequence>
<dbReference type="InterPro" id="IPR039424">
    <property type="entry name" value="SBP_5"/>
</dbReference>